<dbReference type="Gene3D" id="3.40.50.720">
    <property type="entry name" value="NAD(P)-binding Rossmann-like Domain"/>
    <property type="match status" value="1"/>
</dbReference>
<dbReference type="GO" id="GO:0016491">
    <property type="term" value="F:oxidoreductase activity"/>
    <property type="evidence" value="ECO:0007669"/>
    <property type="project" value="UniProtKB-KW"/>
</dbReference>
<name>A0A6J3K5J2_9HYME</name>
<evidence type="ECO:0000313" key="4">
    <source>
        <dbReference type="RefSeq" id="XP_033347870.1"/>
    </source>
</evidence>
<dbReference type="PANTHER" id="PTHR43157:SF31">
    <property type="entry name" value="PHOSPHATIDYLINOSITOL-GLYCAN BIOSYNTHESIS CLASS F PROTEIN"/>
    <property type="match status" value="1"/>
</dbReference>
<dbReference type="RefSeq" id="XP_033347870.1">
    <property type="nucleotide sequence ID" value="XM_033491979.1"/>
</dbReference>
<dbReference type="SUPFAM" id="SSF51735">
    <property type="entry name" value="NAD(P)-binding Rossmann-fold domains"/>
    <property type="match status" value="1"/>
</dbReference>
<proteinExistence type="inferred from homology"/>
<dbReference type="PRINTS" id="PR00080">
    <property type="entry name" value="SDRFAMILY"/>
</dbReference>
<dbReference type="InterPro" id="IPR002347">
    <property type="entry name" value="SDR_fam"/>
</dbReference>
<protein>
    <submittedName>
        <fullName evidence="4">Retinol dehydrogenase 13-like</fullName>
    </submittedName>
</protein>
<organism evidence="3 4">
    <name type="scientific">Bombus vosnesenskii</name>
    <dbReference type="NCBI Taxonomy" id="207650"/>
    <lineage>
        <taxon>Eukaryota</taxon>
        <taxon>Metazoa</taxon>
        <taxon>Ecdysozoa</taxon>
        <taxon>Arthropoda</taxon>
        <taxon>Hexapoda</taxon>
        <taxon>Insecta</taxon>
        <taxon>Pterygota</taxon>
        <taxon>Neoptera</taxon>
        <taxon>Endopterygota</taxon>
        <taxon>Hymenoptera</taxon>
        <taxon>Apocrita</taxon>
        <taxon>Aculeata</taxon>
        <taxon>Apoidea</taxon>
        <taxon>Anthophila</taxon>
        <taxon>Apidae</taxon>
        <taxon>Bombus</taxon>
        <taxon>Pyrobombus</taxon>
    </lineage>
</organism>
<keyword evidence="3" id="KW-1185">Reference proteome</keyword>
<dbReference type="AlphaFoldDB" id="A0A6J3K5J2"/>
<gene>
    <name evidence="4" type="primary">LOC117232548</name>
</gene>
<dbReference type="KEGG" id="bvk:117232548"/>
<dbReference type="Proteomes" id="UP000504631">
    <property type="component" value="Unplaced"/>
</dbReference>
<dbReference type="Pfam" id="PF00106">
    <property type="entry name" value="adh_short"/>
    <property type="match status" value="1"/>
</dbReference>
<evidence type="ECO:0000256" key="1">
    <source>
        <dbReference type="ARBA" id="ARBA00023002"/>
    </source>
</evidence>
<dbReference type="InterPro" id="IPR036291">
    <property type="entry name" value="NAD(P)-bd_dom_sf"/>
</dbReference>
<dbReference type="PANTHER" id="PTHR43157">
    <property type="entry name" value="PHOSPHATIDYLINOSITOL-GLYCAN BIOSYNTHESIS CLASS F PROTEIN-RELATED"/>
    <property type="match status" value="1"/>
</dbReference>
<comment type="similarity">
    <text evidence="2">Belongs to the short-chain dehydrogenases/reductases (SDR) family.</text>
</comment>
<evidence type="ECO:0000313" key="3">
    <source>
        <dbReference type="Proteomes" id="UP000504631"/>
    </source>
</evidence>
<dbReference type="PRINTS" id="PR00081">
    <property type="entry name" value="GDHRDH"/>
</dbReference>
<reference evidence="4" key="1">
    <citation type="submission" date="2025-08" db="UniProtKB">
        <authorList>
            <consortium name="RefSeq"/>
        </authorList>
    </citation>
    <scope>IDENTIFICATION</scope>
    <source>
        <tissue evidence="4">Muscle</tissue>
    </source>
</reference>
<accession>A0A6J3K5J2</accession>
<sequence>MFAAVSKPFYIYSAGITIIGGGYILRDYLSGELYEYDKKLTDKVIIVTGANTGIGKEIARDLAKREAKVIMACRDMEKCENTRRDIVVESRNKYVYCRPCDLASQKSIRDFAEQFKKEHKKLHILINNAGVMRCPKMYTQEGIELQFGVNHIGHFLLTNLLLDTLKDSAPSRIVNVSSSAHKRGKIKFDDLNNEKTYEPGEAYAQSKLANILFTKELANKLKGTGVTVNAVHPGIVRTEITRYMGIYQNFLGRLAVDTLTWLFMKTPIKGAQSVLFAALDPSLDDVTGEYFINNKVAEVSNEAKNDRVVKWLWAVSEKWAKLDSV</sequence>
<dbReference type="GeneID" id="117232548"/>
<keyword evidence="1" id="KW-0560">Oxidoreductase</keyword>
<evidence type="ECO:0000256" key="2">
    <source>
        <dbReference type="RuleBase" id="RU000363"/>
    </source>
</evidence>